<gene>
    <name evidence="7" type="ORF">CB0940_03723</name>
    <name evidence="8" type="ORF">RHO25_005534</name>
</gene>
<evidence type="ECO:0000256" key="1">
    <source>
        <dbReference type="ARBA" id="ARBA00001947"/>
    </source>
</evidence>
<evidence type="ECO:0000256" key="4">
    <source>
        <dbReference type="ARBA" id="ARBA00022801"/>
    </source>
</evidence>
<dbReference type="PANTHER" id="PTHR42978">
    <property type="entry name" value="QUORUM-QUENCHING LACTONASE YTNP-RELATED-RELATED"/>
    <property type="match status" value="1"/>
</dbReference>
<dbReference type="GO" id="GO:0016787">
    <property type="term" value="F:hydrolase activity"/>
    <property type="evidence" value="ECO:0007669"/>
    <property type="project" value="UniProtKB-KW"/>
</dbReference>
<evidence type="ECO:0000256" key="5">
    <source>
        <dbReference type="ARBA" id="ARBA00022833"/>
    </source>
</evidence>
<dbReference type="GO" id="GO:0046872">
    <property type="term" value="F:metal ion binding"/>
    <property type="evidence" value="ECO:0007669"/>
    <property type="project" value="UniProtKB-KW"/>
</dbReference>
<keyword evidence="10" id="KW-1185">Reference proteome</keyword>
<comment type="similarity">
    <text evidence="2">Belongs to the metallo-beta-lactamase superfamily.</text>
</comment>
<dbReference type="EMBL" id="LKMD01000101">
    <property type="protein sequence ID" value="PIA99480.1"/>
    <property type="molecule type" value="Genomic_DNA"/>
</dbReference>
<organism evidence="7 9">
    <name type="scientific">Cercospora beticola</name>
    <name type="common">Sugarbeet leaf spot fungus</name>
    <dbReference type="NCBI Taxonomy" id="122368"/>
    <lineage>
        <taxon>Eukaryota</taxon>
        <taxon>Fungi</taxon>
        <taxon>Dikarya</taxon>
        <taxon>Ascomycota</taxon>
        <taxon>Pezizomycotina</taxon>
        <taxon>Dothideomycetes</taxon>
        <taxon>Dothideomycetidae</taxon>
        <taxon>Mycosphaerellales</taxon>
        <taxon>Mycosphaerellaceae</taxon>
        <taxon>Cercospora</taxon>
    </lineage>
</organism>
<evidence type="ECO:0000313" key="9">
    <source>
        <dbReference type="Proteomes" id="UP000230605"/>
    </source>
</evidence>
<sequence length="319" mass="34837">MPTATSPLPQDSPDQTYVTVSPIAGGFITLSDHFFVSPAEPGAKRTVPSLTFLISHPNPPGTSCPQLSPNSTQNDKPIHIMFDLGLRKSPTLYPPALQTHIEGRRPYNLSPGVAAQLSSGGLDPSSIDLVILSHVHYDHHGDPEDFLKANFLIGHGAKDVLENGLKGMGSHQHFDATTFPSERTIELSNPEGSSEWKPLGPFPSTLDLFSDGTVYLISTPGHLPGHLNLLCRTGPSKWKLLCGDAYHDRRLLTGEKDIGTWESPEGSTLCIHVDKKQAAESIKRLREFDAATGEECELIAAHEEDWWERNKGKQFPGTI</sequence>
<protein>
    <recommendedName>
        <fullName evidence="6">Metallo-beta-lactamase domain-containing protein</fullName>
    </recommendedName>
</protein>
<evidence type="ECO:0000256" key="2">
    <source>
        <dbReference type="ARBA" id="ARBA00007749"/>
    </source>
</evidence>
<dbReference type="SUPFAM" id="SSF56281">
    <property type="entry name" value="Metallo-hydrolase/oxidoreductase"/>
    <property type="match status" value="1"/>
</dbReference>
<evidence type="ECO:0000313" key="8">
    <source>
        <dbReference type="EMBL" id="WPB00914.1"/>
    </source>
</evidence>
<proteinExistence type="inferred from homology"/>
<dbReference type="AlphaFoldDB" id="A0A2G5I3X8"/>
<accession>A0A2G5I3X8</accession>
<dbReference type="Proteomes" id="UP001302367">
    <property type="component" value="Chromosome 3"/>
</dbReference>
<reference evidence="8 10" key="2">
    <citation type="submission" date="2023-09" db="EMBL/GenBank/DDBJ databases">
        <title>Complete-Gapless Cercospora beticola genome.</title>
        <authorList>
            <person name="Wyatt N.A."/>
            <person name="Spanner R.E."/>
            <person name="Bolton M.D."/>
        </authorList>
    </citation>
    <scope>NUCLEOTIDE SEQUENCE [LARGE SCALE GENOMIC DNA]</scope>
    <source>
        <strain evidence="8">Cb09-40</strain>
    </source>
</reference>
<evidence type="ECO:0000259" key="6">
    <source>
        <dbReference type="Pfam" id="PF00753"/>
    </source>
</evidence>
<dbReference type="Proteomes" id="UP000230605">
    <property type="component" value="Chromosome 3"/>
</dbReference>
<reference evidence="7 9" key="1">
    <citation type="submission" date="2015-10" db="EMBL/GenBank/DDBJ databases">
        <title>The cercosporin biosynthetic gene cluster was horizontally transferred to several fungal lineages and shown to be expanded in Cercospora beticola based on microsynteny with recipient genomes.</title>
        <authorList>
            <person name="De Jonge R."/>
            <person name="Ebert M.K."/>
            <person name="Suttle J.C."/>
            <person name="Jurick Ii W.M."/>
            <person name="Secor G.A."/>
            <person name="Thomma B.P."/>
            <person name="Van De Peer Y."/>
            <person name="Bolton M.D."/>
        </authorList>
    </citation>
    <scope>NUCLEOTIDE SEQUENCE [LARGE SCALE GENOMIC DNA]</scope>
    <source>
        <strain evidence="7 9">09-40</strain>
    </source>
</reference>
<feature type="domain" description="Metallo-beta-lactamase" evidence="6">
    <location>
        <begin position="117"/>
        <end position="291"/>
    </location>
</feature>
<keyword evidence="3" id="KW-0479">Metal-binding</keyword>
<dbReference type="EMBL" id="CP134186">
    <property type="protein sequence ID" value="WPB00914.1"/>
    <property type="molecule type" value="Genomic_DNA"/>
</dbReference>
<name>A0A2G5I3X8_CERBT</name>
<dbReference type="InterPro" id="IPR051013">
    <property type="entry name" value="MBL_superfamily_lactonases"/>
</dbReference>
<dbReference type="OrthoDB" id="10250730at2759"/>
<evidence type="ECO:0000313" key="10">
    <source>
        <dbReference type="Proteomes" id="UP001302367"/>
    </source>
</evidence>
<dbReference type="Gene3D" id="3.60.15.10">
    <property type="entry name" value="Ribonuclease Z/Hydroxyacylglutathione hydrolase-like"/>
    <property type="match status" value="1"/>
</dbReference>
<dbReference type="InterPro" id="IPR036866">
    <property type="entry name" value="RibonucZ/Hydroxyglut_hydro"/>
</dbReference>
<keyword evidence="5" id="KW-0862">Zinc</keyword>
<dbReference type="Pfam" id="PF00753">
    <property type="entry name" value="Lactamase_B"/>
    <property type="match status" value="1"/>
</dbReference>
<evidence type="ECO:0000313" key="7">
    <source>
        <dbReference type="EMBL" id="PIA99480.1"/>
    </source>
</evidence>
<dbReference type="PANTHER" id="PTHR42978:SF2">
    <property type="entry name" value="102 KBASES UNSTABLE REGION: FROM 1 TO 119443"/>
    <property type="match status" value="1"/>
</dbReference>
<evidence type="ECO:0000256" key="3">
    <source>
        <dbReference type="ARBA" id="ARBA00022723"/>
    </source>
</evidence>
<comment type="cofactor">
    <cofactor evidence="1">
        <name>Zn(2+)</name>
        <dbReference type="ChEBI" id="CHEBI:29105"/>
    </cofactor>
</comment>
<keyword evidence="4" id="KW-0378">Hydrolase</keyword>
<dbReference type="InterPro" id="IPR001279">
    <property type="entry name" value="Metallo-B-lactamas"/>
</dbReference>
<dbReference type="CDD" id="cd07730">
    <property type="entry name" value="metallo-hydrolase-like_MBL-fold"/>
    <property type="match status" value="1"/>
</dbReference>